<evidence type="ECO:0000259" key="1">
    <source>
        <dbReference type="Pfam" id="PF04810"/>
    </source>
</evidence>
<dbReference type="GO" id="GO:0008270">
    <property type="term" value="F:zinc ion binding"/>
    <property type="evidence" value="ECO:0007669"/>
    <property type="project" value="InterPro"/>
</dbReference>
<dbReference type="GO" id="GO:0000149">
    <property type="term" value="F:SNARE binding"/>
    <property type="evidence" value="ECO:0007669"/>
    <property type="project" value="TreeGrafter"/>
</dbReference>
<dbReference type="GO" id="GO:0070971">
    <property type="term" value="C:endoplasmic reticulum exit site"/>
    <property type="evidence" value="ECO:0007669"/>
    <property type="project" value="TreeGrafter"/>
</dbReference>
<name>A0A9R0QD75_TRITD</name>
<dbReference type="Gramene" id="TRITD1Av1G171870.8">
    <property type="protein sequence ID" value="TRITD1Av1G171870.8"/>
    <property type="gene ID" value="TRITD1Av1G171870"/>
</dbReference>
<reference evidence="2 3" key="1">
    <citation type="submission" date="2017-09" db="EMBL/GenBank/DDBJ databases">
        <authorList>
            <consortium name="International Durum Wheat Genome Sequencing Consortium (IDWGSC)"/>
            <person name="Milanesi L."/>
        </authorList>
    </citation>
    <scope>NUCLEOTIDE SEQUENCE [LARGE SCALE GENOMIC DNA]</scope>
    <source>
        <strain evidence="3">cv. Svevo</strain>
    </source>
</reference>
<dbReference type="Gene3D" id="2.30.30.380">
    <property type="entry name" value="Zn-finger domain of Sec23/24"/>
    <property type="match status" value="1"/>
</dbReference>
<dbReference type="InterPro" id="IPR050550">
    <property type="entry name" value="SEC23_SEC24_subfamily"/>
</dbReference>
<evidence type="ECO:0000313" key="2">
    <source>
        <dbReference type="EMBL" id="VAH07862.1"/>
    </source>
</evidence>
<protein>
    <recommendedName>
        <fullName evidence="1">Zinc finger Sec23/Sec24-type domain-containing protein</fullName>
    </recommendedName>
</protein>
<dbReference type="InterPro" id="IPR036465">
    <property type="entry name" value="vWFA_dom_sf"/>
</dbReference>
<keyword evidence="3" id="KW-1185">Reference proteome</keyword>
<dbReference type="Pfam" id="PF04810">
    <property type="entry name" value="zf-Sec23_Sec24"/>
    <property type="match status" value="1"/>
</dbReference>
<sequence>MAVRATVSRFPVTQGALDECGIQWGISVTPFAADDETGQPPATAGRGDRLPRCERCWAYFNTYCDVERWGWACALCGTLNGFDDDALHRFQRPEACPELNASFIDFEMPVDEADGAGDGVKARPVYVAAVDLACSEEFLELIKSALLAALEALIPGSLFGLMTFSHKIGLYDVQGPVPVVKNVFIPPDSEEGGLAVALEDAMPLLSFLAPVDTCKDRIAAALDTLRPTSSWERGAASGQEADTVLLGGRGFGTAMSSLIDYLSSEYGSTFALGELTHPFEQF</sequence>
<dbReference type="GO" id="GO:0090110">
    <property type="term" value="P:COPII-coated vesicle cargo loading"/>
    <property type="evidence" value="ECO:0007669"/>
    <property type="project" value="TreeGrafter"/>
</dbReference>
<dbReference type="EMBL" id="LT934111">
    <property type="protein sequence ID" value="VAH07862.1"/>
    <property type="molecule type" value="Genomic_DNA"/>
</dbReference>
<dbReference type="InterPro" id="IPR006895">
    <property type="entry name" value="Znf_Sec23_Sec24"/>
</dbReference>
<gene>
    <name evidence="2" type="ORF">TRITD_1Av1G171870</name>
</gene>
<dbReference type="GO" id="GO:0006886">
    <property type="term" value="P:intracellular protein transport"/>
    <property type="evidence" value="ECO:0007669"/>
    <property type="project" value="InterPro"/>
</dbReference>
<proteinExistence type="predicted"/>
<organism evidence="2 3">
    <name type="scientific">Triticum turgidum subsp. durum</name>
    <name type="common">Durum wheat</name>
    <name type="synonym">Triticum durum</name>
    <dbReference type="NCBI Taxonomy" id="4567"/>
    <lineage>
        <taxon>Eukaryota</taxon>
        <taxon>Viridiplantae</taxon>
        <taxon>Streptophyta</taxon>
        <taxon>Embryophyta</taxon>
        <taxon>Tracheophyta</taxon>
        <taxon>Spermatophyta</taxon>
        <taxon>Magnoliopsida</taxon>
        <taxon>Liliopsida</taxon>
        <taxon>Poales</taxon>
        <taxon>Poaceae</taxon>
        <taxon>BOP clade</taxon>
        <taxon>Pooideae</taxon>
        <taxon>Triticodae</taxon>
        <taxon>Triticeae</taxon>
        <taxon>Triticinae</taxon>
        <taxon>Triticum</taxon>
    </lineage>
</organism>
<dbReference type="Gene3D" id="3.40.50.410">
    <property type="entry name" value="von Willebrand factor, type A domain"/>
    <property type="match status" value="1"/>
</dbReference>
<dbReference type="PANTHER" id="PTHR13803:SF17">
    <property type="entry name" value="PROTEIN TRANSPORT PROTEIN SEC24"/>
    <property type="match status" value="1"/>
</dbReference>
<dbReference type="Proteomes" id="UP000324705">
    <property type="component" value="Chromosome 1A"/>
</dbReference>
<feature type="domain" description="Zinc finger Sec23/Sec24-type" evidence="1">
    <location>
        <begin position="51"/>
        <end position="84"/>
    </location>
</feature>
<dbReference type="PANTHER" id="PTHR13803">
    <property type="entry name" value="SEC24-RELATED PROTEIN"/>
    <property type="match status" value="1"/>
</dbReference>
<dbReference type="SUPFAM" id="SSF53300">
    <property type="entry name" value="vWA-like"/>
    <property type="match status" value="1"/>
</dbReference>
<dbReference type="GO" id="GO:0030127">
    <property type="term" value="C:COPII vesicle coat"/>
    <property type="evidence" value="ECO:0007669"/>
    <property type="project" value="InterPro"/>
</dbReference>
<dbReference type="SUPFAM" id="SSF82919">
    <property type="entry name" value="Zn-finger domain of Sec23/24"/>
    <property type="match status" value="1"/>
</dbReference>
<dbReference type="AlphaFoldDB" id="A0A9R0QD75"/>
<dbReference type="InterPro" id="IPR036174">
    <property type="entry name" value="Znf_Sec23_Sec24_sf"/>
</dbReference>
<evidence type="ECO:0000313" key="3">
    <source>
        <dbReference type="Proteomes" id="UP000324705"/>
    </source>
</evidence>
<accession>A0A9R0QD75</accession>